<evidence type="ECO:0000313" key="2">
    <source>
        <dbReference type="EMBL" id="KIH60960.1"/>
    </source>
</evidence>
<dbReference type="AlphaFoldDB" id="A0A0C2GIE5"/>
<gene>
    <name evidence="2" type="ORF">ANCDUO_08775</name>
</gene>
<sequence length="41" mass="4546">MMYLALCFVVLSVVSAQSQNARFTPLEDRLPCGFNVARVAK</sequence>
<feature type="signal peptide" evidence="1">
    <location>
        <begin position="1"/>
        <end position="16"/>
    </location>
</feature>
<keyword evidence="1" id="KW-0732">Signal</keyword>
<feature type="chain" id="PRO_5002149168" evidence="1">
    <location>
        <begin position="17"/>
        <end position="41"/>
    </location>
</feature>
<dbReference type="EMBL" id="KN730493">
    <property type="protein sequence ID" value="KIH60960.1"/>
    <property type="molecule type" value="Genomic_DNA"/>
</dbReference>
<organism evidence="2 3">
    <name type="scientific">Ancylostoma duodenale</name>
    <dbReference type="NCBI Taxonomy" id="51022"/>
    <lineage>
        <taxon>Eukaryota</taxon>
        <taxon>Metazoa</taxon>
        <taxon>Ecdysozoa</taxon>
        <taxon>Nematoda</taxon>
        <taxon>Chromadorea</taxon>
        <taxon>Rhabditida</taxon>
        <taxon>Rhabditina</taxon>
        <taxon>Rhabditomorpha</taxon>
        <taxon>Strongyloidea</taxon>
        <taxon>Ancylostomatidae</taxon>
        <taxon>Ancylostomatinae</taxon>
        <taxon>Ancylostoma</taxon>
    </lineage>
</organism>
<dbReference type="Proteomes" id="UP000054047">
    <property type="component" value="Unassembled WGS sequence"/>
</dbReference>
<protein>
    <submittedName>
        <fullName evidence="2">Uncharacterized protein</fullName>
    </submittedName>
</protein>
<keyword evidence="3" id="KW-1185">Reference proteome</keyword>
<reference evidence="2 3" key="1">
    <citation type="submission" date="2013-12" db="EMBL/GenBank/DDBJ databases">
        <title>Draft genome of the parsitic nematode Ancylostoma duodenale.</title>
        <authorList>
            <person name="Mitreva M."/>
        </authorList>
    </citation>
    <scope>NUCLEOTIDE SEQUENCE [LARGE SCALE GENOMIC DNA]</scope>
    <source>
        <strain evidence="2 3">Zhejiang</strain>
    </source>
</reference>
<proteinExistence type="predicted"/>
<name>A0A0C2GIE5_9BILA</name>
<evidence type="ECO:0000313" key="3">
    <source>
        <dbReference type="Proteomes" id="UP000054047"/>
    </source>
</evidence>
<dbReference type="OrthoDB" id="5834947at2759"/>
<accession>A0A0C2GIE5</accession>
<evidence type="ECO:0000256" key="1">
    <source>
        <dbReference type="SAM" id="SignalP"/>
    </source>
</evidence>